<reference evidence="2" key="1">
    <citation type="submission" date="2020-06" db="EMBL/GenBank/DDBJ databases">
        <authorList>
            <person name="Li T."/>
            <person name="Hu X."/>
            <person name="Zhang T."/>
            <person name="Song X."/>
            <person name="Zhang H."/>
            <person name="Dai N."/>
            <person name="Sheng W."/>
            <person name="Hou X."/>
            <person name="Wei L."/>
        </authorList>
    </citation>
    <scope>NUCLEOTIDE SEQUENCE</scope>
    <source>
        <strain evidence="2">3651</strain>
        <tissue evidence="2">Leaf</tissue>
    </source>
</reference>
<comment type="caution">
    <text evidence="2">The sequence shown here is derived from an EMBL/GenBank/DDBJ whole genome shotgun (WGS) entry which is preliminary data.</text>
</comment>
<evidence type="ECO:0000313" key="3">
    <source>
        <dbReference type="Proteomes" id="UP001293254"/>
    </source>
</evidence>
<reference evidence="2" key="2">
    <citation type="journal article" date="2024" name="Plant">
        <title>Genomic evolution and insights into agronomic trait innovations of Sesamum species.</title>
        <authorList>
            <person name="Miao H."/>
            <person name="Wang L."/>
            <person name="Qu L."/>
            <person name="Liu H."/>
            <person name="Sun Y."/>
            <person name="Le M."/>
            <person name="Wang Q."/>
            <person name="Wei S."/>
            <person name="Zheng Y."/>
            <person name="Lin W."/>
            <person name="Duan Y."/>
            <person name="Cao H."/>
            <person name="Xiong S."/>
            <person name="Wang X."/>
            <person name="Wei L."/>
            <person name="Li C."/>
            <person name="Ma Q."/>
            <person name="Ju M."/>
            <person name="Zhao R."/>
            <person name="Li G."/>
            <person name="Mu C."/>
            <person name="Tian Q."/>
            <person name="Mei H."/>
            <person name="Zhang T."/>
            <person name="Gao T."/>
            <person name="Zhang H."/>
        </authorList>
    </citation>
    <scope>NUCLEOTIDE SEQUENCE</scope>
    <source>
        <strain evidence="2">3651</strain>
    </source>
</reference>
<dbReference type="Pfam" id="PF13966">
    <property type="entry name" value="zf-RVT"/>
    <property type="match status" value="1"/>
</dbReference>
<dbReference type="Proteomes" id="UP001293254">
    <property type="component" value="Unassembled WGS sequence"/>
</dbReference>
<keyword evidence="3" id="KW-1185">Reference proteome</keyword>
<proteinExistence type="predicted"/>
<evidence type="ECO:0000259" key="1">
    <source>
        <dbReference type="Pfam" id="PF13966"/>
    </source>
</evidence>
<dbReference type="InterPro" id="IPR026960">
    <property type="entry name" value="RVT-Znf"/>
</dbReference>
<feature type="domain" description="Reverse transcriptase zinc-binding" evidence="1">
    <location>
        <begin position="92"/>
        <end position="173"/>
    </location>
</feature>
<dbReference type="AlphaFoldDB" id="A0AAE2CUJ9"/>
<gene>
    <name evidence="2" type="ORF">Salat_0663300</name>
</gene>
<organism evidence="2 3">
    <name type="scientific">Sesamum alatum</name>
    <dbReference type="NCBI Taxonomy" id="300844"/>
    <lineage>
        <taxon>Eukaryota</taxon>
        <taxon>Viridiplantae</taxon>
        <taxon>Streptophyta</taxon>
        <taxon>Embryophyta</taxon>
        <taxon>Tracheophyta</taxon>
        <taxon>Spermatophyta</taxon>
        <taxon>Magnoliopsida</taxon>
        <taxon>eudicotyledons</taxon>
        <taxon>Gunneridae</taxon>
        <taxon>Pentapetalae</taxon>
        <taxon>asterids</taxon>
        <taxon>lamiids</taxon>
        <taxon>Lamiales</taxon>
        <taxon>Pedaliaceae</taxon>
        <taxon>Sesamum</taxon>
    </lineage>
</organism>
<evidence type="ECO:0000313" key="2">
    <source>
        <dbReference type="EMBL" id="KAK4435003.1"/>
    </source>
</evidence>
<name>A0AAE2CUJ9_9LAMI</name>
<dbReference type="EMBL" id="JACGWO010000002">
    <property type="protein sequence ID" value="KAK4435003.1"/>
    <property type="molecule type" value="Genomic_DNA"/>
</dbReference>
<accession>A0AAE2CUJ9</accession>
<sequence length="261" mass="30031">MTRPDSPLSQILKARYFPRCTFWEVPIGTRPSLTWRSLLAVREVLREGCEERVGTDSPLETRLMWRPSKKGTFSVRSAYDTSLAITQRSAPSPSRPFPLLAEGCEGFWKWLWAAHVSARIWVQIWKFCSEAALTMENLARRNPSVETKCVMCDAGVESMKHILLECPFTNVVWALSNLPWRVIDSWNAGAAAWFSATLRQFGQVDGPRFLTLCWALWRNRNRRRMESIVWDPIRVVQEADQFLAHYQAARARVCVNLSSSH</sequence>
<protein>
    <submittedName>
        <fullName evidence="2">Ribonuclease H protein</fullName>
    </submittedName>
</protein>